<comment type="function">
    <text evidence="9">Catalyzes the first step in the biosynthesis of ornithine lipids, which are phosphorus-free membrane lipids. Catalyzes the 3-hydroxyacyl-acyl carrier protein-dependent acylation of ornithine to form lyso-ornithine lipid (LOL).</text>
</comment>
<evidence type="ECO:0000256" key="3">
    <source>
        <dbReference type="ARBA" id="ARBA00022679"/>
    </source>
</evidence>
<dbReference type="InterPro" id="IPR002123">
    <property type="entry name" value="Plipid/glycerol_acylTrfase"/>
</dbReference>
<dbReference type="EMBL" id="JBHRTS010000001">
    <property type="protein sequence ID" value="MFC3192689.1"/>
    <property type="molecule type" value="Genomic_DNA"/>
</dbReference>
<reference evidence="13" key="1">
    <citation type="journal article" date="2019" name="Int. J. Syst. Evol. Microbiol.">
        <title>The Global Catalogue of Microorganisms (GCM) 10K type strain sequencing project: providing services to taxonomists for standard genome sequencing and annotation.</title>
        <authorList>
            <consortium name="The Broad Institute Genomics Platform"/>
            <consortium name="The Broad Institute Genome Sequencing Center for Infectious Disease"/>
            <person name="Wu L."/>
            <person name="Ma J."/>
        </authorList>
    </citation>
    <scope>NUCLEOTIDE SEQUENCE [LARGE SCALE GENOMIC DNA]</scope>
    <source>
        <strain evidence="13">KCTC 42953</strain>
    </source>
</reference>
<evidence type="ECO:0000256" key="10">
    <source>
        <dbReference type="ARBA" id="ARBA00047785"/>
    </source>
</evidence>
<feature type="domain" description="Phospholipid/glycerol acyltransferase" evidence="11">
    <location>
        <begin position="81"/>
        <end position="199"/>
    </location>
</feature>
<evidence type="ECO:0000256" key="5">
    <source>
        <dbReference type="ARBA" id="ARBA00023315"/>
    </source>
</evidence>
<name>A0ABV7J701_9GAMM</name>
<dbReference type="SUPFAM" id="SSF69593">
    <property type="entry name" value="Glycerol-3-phosphate (1)-acyltransferase"/>
    <property type="match status" value="1"/>
</dbReference>
<comment type="pathway">
    <text evidence="1">Lipid metabolism.</text>
</comment>
<dbReference type="SUPFAM" id="SSF55729">
    <property type="entry name" value="Acyl-CoA N-acyltransferases (Nat)"/>
    <property type="match status" value="1"/>
</dbReference>
<gene>
    <name evidence="12" type="ORF">ACFODZ_00415</name>
</gene>
<keyword evidence="3" id="KW-0808">Transferase</keyword>
<evidence type="ECO:0000256" key="4">
    <source>
        <dbReference type="ARBA" id="ARBA00023098"/>
    </source>
</evidence>
<dbReference type="PANTHER" id="PTHR37323">
    <property type="entry name" value="GCN5-RELATED N-ACETYLTRANSFERASE"/>
    <property type="match status" value="1"/>
</dbReference>
<dbReference type="Pfam" id="PF19576">
    <property type="entry name" value="Acyltransf_2"/>
    <property type="match status" value="1"/>
</dbReference>
<dbReference type="Proteomes" id="UP001595533">
    <property type="component" value="Unassembled WGS sequence"/>
</dbReference>
<comment type="catalytic activity">
    <reaction evidence="10">
        <text>a (3R)-hydroxyacyl-[ACP] + L-ornithine = a lyso-ornithine lipid + holo-[ACP] + H(+)</text>
        <dbReference type="Rhea" id="RHEA:20633"/>
        <dbReference type="Rhea" id="RHEA-COMP:9685"/>
        <dbReference type="Rhea" id="RHEA-COMP:9945"/>
        <dbReference type="ChEBI" id="CHEBI:15378"/>
        <dbReference type="ChEBI" id="CHEBI:46911"/>
        <dbReference type="ChEBI" id="CHEBI:64479"/>
        <dbReference type="ChEBI" id="CHEBI:78827"/>
        <dbReference type="ChEBI" id="CHEBI:138482"/>
        <dbReference type="EC" id="2.3.2.30"/>
    </reaction>
    <physiologicalReaction direction="left-to-right" evidence="10">
        <dbReference type="Rhea" id="RHEA:20634"/>
    </physiologicalReaction>
</comment>
<comment type="similarity">
    <text evidence="6">Belongs to the acetyltransferase family. OlsB subfamily.</text>
</comment>
<dbReference type="RefSeq" id="WP_077409379.1">
    <property type="nucleotide sequence ID" value="NZ_JBHRTS010000001.1"/>
</dbReference>
<dbReference type="EC" id="2.3.2.30" evidence="7"/>
<comment type="caution">
    <text evidence="12">The sequence shown here is derived from an EMBL/GenBank/DDBJ whole genome shotgun (WGS) entry which is preliminary data.</text>
</comment>
<evidence type="ECO:0000313" key="13">
    <source>
        <dbReference type="Proteomes" id="UP001595533"/>
    </source>
</evidence>
<accession>A0ABV7J701</accession>
<dbReference type="InterPro" id="IPR045746">
    <property type="entry name" value="ACT14924-like_Acyltransf_dom"/>
</dbReference>
<dbReference type="CDD" id="cd07986">
    <property type="entry name" value="LPLAT_ACT14924-like"/>
    <property type="match status" value="1"/>
</dbReference>
<keyword evidence="2" id="KW-0444">Lipid biosynthesis</keyword>
<dbReference type="Pfam" id="PF13444">
    <property type="entry name" value="Acetyltransf_5"/>
    <property type="match status" value="1"/>
</dbReference>
<keyword evidence="5 12" id="KW-0012">Acyltransferase</keyword>
<dbReference type="PANTHER" id="PTHR37323:SF1">
    <property type="entry name" value="L-ORNITHINE N(ALPHA)-ACYLTRANSFERASE"/>
    <property type="match status" value="1"/>
</dbReference>
<organism evidence="12 13">
    <name type="scientific">Marinicella sediminis</name>
    <dbReference type="NCBI Taxonomy" id="1792834"/>
    <lineage>
        <taxon>Bacteria</taxon>
        <taxon>Pseudomonadati</taxon>
        <taxon>Pseudomonadota</taxon>
        <taxon>Gammaproteobacteria</taxon>
        <taxon>Lysobacterales</taxon>
        <taxon>Marinicellaceae</taxon>
        <taxon>Marinicella</taxon>
    </lineage>
</organism>
<evidence type="ECO:0000256" key="6">
    <source>
        <dbReference type="ARBA" id="ARBA00038095"/>
    </source>
</evidence>
<protein>
    <recommendedName>
        <fullName evidence="8">L-ornithine N(alpha)-acyltransferase</fullName>
        <ecNumber evidence="7">2.3.2.30</ecNumber>
    </recommendedName>
</protein>
<evidence type="ECO:0000256" key="8">
    <source>
        <dbReference type="ARBA" id="ARBA00039866"/>
    </source>
</evidence>
<evidence type="ECO:0000256" key="1">
    <source>
        <dbReference type="ARBA" id="ARBA00005189"/>
    </source>
</evidence>
<evidence type="ECO:0000259" key="11">
    <source>
        <dbReference type="SMART" id="SM00563"/>
    </source>
</evidence>
<keyword evidence="13" id="KW-1185">Reference proteome</keyword>
<sequence length="573" mass="65383">MLDIRKSIKTHYPALSGKLDKYTQLFQWLEKWLHTNEINQFISSNQHLTNFLFLDAILKEFEFGYKLANHHRARIPAEGRLLIVANHPIGSLDGLALMRMIYEIRPDVKIIATPLLSTIEPLRELFLPVDNISQNAHHKNNLVNIHNALQQEQAVIIFPAGEVSRVTAKGIKDGRWKAGFIKMAERTNTPVLPVLIESRNSVLFYAASMVYKPLSTLMLIHEMYKQKNNTIELIIGDLIEPANWQSLGIKRKALAQRFRQHVFGLRKNKSRFTTTASIAQPIQSRRLHAEIKQHMPIGKTQDGMSIYLLDYRPDSLLIQEIGRLRELSFRMVREGTGSRVDLDSYDVYYKHLVLWNDKELEVVGAYRLGFCGDIVADRGTSGLYCSTLYRFDQAFTSLAPVTLELGRSFVQPKYWGLRGLEYLWYGIGAVLRMHPEIKYLFGAVSIPGDYPDEVLHQMVSHYASHFPKPPSAPRMTPYHPYNRPLKISKTDQKQAIKQLLRSLKSAGVKLPVLFKQYTDLCEPGGVGFINFAVDPDFNGCVDGLIWLELEHMKAHKRSKYLAPSEPATASQSA</sequence>
<evidence type="ECO:0000256" key="7">
    <source>
        <dbReference type="ARBA" id="ARBA00039058"/>
    </source>
</evidence>
<dbReference type="InterPro" id="IPR052351">
    <property type="entry name" value="Ornithine_N-alpha-AT"/>
</dbReference>
<evidence type="ECO:0000313" key="12">
    <source>
        <dbReference type="EMBL" id="MFC3192689.1"/>
    </source>
</evidence>
<proteinExistence type="inferred from homology"/>
<dbReference type="SMART" id="SM00563">
    <property type="entry name" value="PlsC"/>
    <property type="match status" value="1"/>
</dbReference>
<evidence type="ECO:0000256" key="2">
    <source>
        <dbReference type="ARBA" id="ARBA00022516"/>
    </source>
</evidence>
<evidence type="ECO:0000256" key="9">
    <source>
        <dbReference type="ARBA" id="ARBA00045724"/>
    </source>
</evidence>
<dbReference type="GO" id="GO:0016746">
    <property type="term" value="F:acyltransferase activity"/>
    <property type="evidence" value="ECO:0007669"/>
    <property type="project" value="UniProtKB-KW"/>
</dbReference>
<dbReference type="InterPro" id="IPR016181">
    <property type="entry name" value="Acyl_CoA_acyltransferase"/>
</dbReference>
<keyword evidence="4" id="KW-0443">Lipid metabolism</keyword>